<evidence type="ECO:0000313" key="2">
    <source>
        <dbReference type="EMBL" id="MBV4359138.1"/>
    </source>
</evidence>
<feature type="chain" id="PRO_5038543190" description="DUF4595 domain-containing protein" evidence="1">
    <location>
        <begin position="22"/>
        <end position="266"/>
    </location>
</feature>
<accession>A0A9E2S9W5</accession>
<evidence type="ECO:0000313" key="3">
    <source>
        <dbReference type="Proteomes" id="UP000812270"/>
    </source>
</evidence>
<reference evidence="2" key="1">
    <citation type="submission" date="2021-06" db="EMBL/GenBank/DDBJ databases">
        <authorList>
            <person name="Huq M.A."/>
        </authorList>
    </citation>
    <scope>NUCLEOTIDE SEQUENCE</scope>
    <source>
        <strain evidence="2">MAH-26</strain>
    </source>
</reference>
<keyword evidence="1" id="KW-0732">Signal</keyword>
<dbReference type="RefSeq" id="WP_217793042.1">
    <property type="nucleotide sequence ID" value="NZ_JAHSPG010000014.1"/>
</dbReference>
<sequence length="266" mass="30638">MIRAFYSLVILSALMFLQSCTKNDDSIPQNASGPLLTKIEWKDQNASANFEYNSDNTQKQIIYDTPYGIDTVNFAYTNSKLVTITSTRSLKSSQYAYNEKSQVSNITMSSIYSIAKYEFDYTYTSTGKVASLKYYLLNEAGKHLIYNSVYEYNSTDDLSKITSTDKNNQQVIILIKSYSENTSFNPWPFVSTTDLEEMYELYNYPVLNSLKKLPKRVEKVTPGYKSIYETDFTINSLKLEKTLSSNYYEDDPGNKVTMEAEYFYNN</sequence>
<dbReference type="AlphaFoldDB" id="A0A9E2S9W5"/>
<organism evidence="2 3">
    <name type="scientific">Pinibacter aurantiacus</name>
    <dbReference type="NCBI Taxonomy" id="2851599"/>
    <lineage>
        <taxon>Bacteria</taxon>
        <taxon>Pseudomonadati</taxon>
        <taxon>Bacteroidota</taxon>
        <taxon>Chitinophagia</taxon>
        <taxon>Chitinophagales</taxon>
        <taxon>Chitinophagaceae</taxon>
        <taxon>Pinibacter</taxon>
    </lineage>
</organism>
<evidence type="ECO:0008006" key="4">
    <source>
        <dbReference type="Google" id="ProtNLM"/>
    </source>
</evidence>
<comment type="caution">
    <text evidence="2">The sequence shown here is derived from an EMBL/GenBank/DDBJ whole genome shotgun (WGS) entry which is preliminary data.</text>
</comment>
<evidence type="ECO:0000256" key="1">
    <source>
        <dbReference type="SAM" id="SignalP"/>
    </source>
</evidence>
<gene>
    <name evidence="2" type="ORF">KTO63_18365</name>
</gene>
<keyword evidence="3" id="KW-1185">Reference proteome</keyword>
<protein>
    <recommendedName>
        <fullName evidence="4">DUF4595 domain-containing protein</fullName>
    </recommendedName>
</protein>
<dbReference type="EMBL" id="JAHSPG010000014">
    <property type="protein sequence ID" value="MBV4359138.1"/>
    <property type="molecule type" value="Genomic_DNA"/>
</dbReference>
<dbReference type="PROSITE" id="PS51257">
    <property type="entry name" value="PROKAR_LIPOPROTEIN"/>
    <property type="match status" value="1"/>
</dbReference>
<dbReference type="Proteomes" id="UP000812270">
    <property type="component" value="Unassembled WGS sequence"/>
</dbReference>
<name>A0A9E2S9W5_9BACT</name>
<proteinExistence type="predicted"/>
<feature type="signal peptide" evidence="1">
    <location>
        <begin position="1"/>
        <end position="21"/>
    </location>
</feature>